<feature type="region of interest" description="Disordered" evidence="1">
    <location>
        <begin position="138"/>
        <end position="164"/>
    </location>
</feature>
<evidence type="ECO:0000313" key="3">
    <source>
        <dbReference type="Proteomes" id="UP001085076"/>
    </source>
</evidence>
<evidence type="ECO:0000313" key="2">
    <source>
        <dbReference type="EMBL" id="KAJ0960888.1"/>
    </source>
</evidence>
<evidence type="ECO:0000256" key="1">
    <source>
        <dbReference type="SAM" id="MobiDB-lite"/>
    </source>
</evidence>
<dbReference type="Proteomes" id="UP001085076">
    <property type="component" value="Unassembled WGS sequence"/>
</dbReference>
<sequence>MEEDLTSTVTEVGQDGPALPVTFMELTSEIRGEIMELTSEIRGLVCKMRQLIQPTPGSSLRRSRTVSRAWTHNTLSSTSAVYGVRGPSANATRQVGCYQCRRALGVCFRCASLGSRVSVGSTRTNRRQRIAAHRLDYPYPPVRRNTGAPDQGQYATPEDWEGNAAVAEQSSPFHELGF</sequence>
<protein>
    <submittedName>
        <fullName evidence="2">Uncharacterized protein</fullName>
    </submittedName>
</protein>
<accession>A0A9D5H2G4</accession>
<dbReference type="EMBL" id="JAGGNH010000054">
    <property type="protein sequence ID" value="KAJ0960888.1"/>
    <property type="molecule type" value="Genomic_DNA"/>
</dbReference>
<organism evidence="2 3">
    <name type="scientific">Dioscorea zingiberensis</name>
    <dbReference type="NCBI Taxonomy" id="325984"/>
    <lineage>
        <taxon>Eukaryota</taxon>
        <taxon>Viridiplantae</taxon>
        <taxon>Streptophyta</taxon>
        <taxon>Embryophyta</taxon>
        <taxon>Tracheophyta</taxon>
        <taxon>Spermatophyta</taxon>
        <taxon>Magnoliopsida</taxon>
        <taxon>Liliopsida</taxon>
        <taxon>Dioscoreales</taxon>
        <taxon>Dioscoreaceae</taxon>
        <taxon>Dioscorea</taxon>
    </lineage>
</organism>
<proteinExistence type="predicted"/>
<dbReference type="AlphaFoldDB" id="A0A9D5H2G4"/>
<reference evidence="2 3" key="1">
    <citation type="journal article" date="2022" name="Hortic Res">
        <title>The genome of Dioscorea zingiberensis sheds light on the biosynthesis, origin and evolution of the medicinally important diosgenin saponins.</title>
        <authorList>
            <person name="Li Y."/>
            <person name="Tan C."/>
            <person name="Li Z."/>
            <person name="Guo J."/>
            <person name="Li S."/>
            <person name="Chen X."/>
            <person name="Wang C."/>
            <person name="Dai X."/>
            <person name="Yang H."/>
            <person name="Song W."/>
            <person name="Hou L."/>
            <person name="Xu J."/>
            <person name="Tong Z."/>
            <person name="Xu A."/>
            <person name="Yuan X."/>
            <person name="Wang W."/>
            <person name="Yang Q."/>
            <person name="Chen L."/>
            <person name="Sun Z."/>
            <person name="Wang K."/>
            <person name="Pan B."/>
            <person name="Chen J."/>
            <person name="Bao Y."/>
            <person name="Liu F."/>
            <person name="Qi X."/>
            <person name="Gang D.R."/>
            <person name="Wen J."/>
            <person name="Li J."/>
        </authorList>
    </citation>
    <scope>NUCLEOTIDE SEQUENCE [LARGE SCALE GENOMIC DNA]</scope>
    <source>
        <strain evidence="2">Dzin_1.0</strain>
    </source>
</reference>
<comment type="caution">
    <text evidence="2">The sequence shown here is derived from an EMBL/GenBank/DDBJ whole genome shotgun (WGS) entry which is preliminary data.</text>
</comment>
<keyword evidence="3" id="KW-1185">Reference proteome</keyword>
<name>A0A9D5H2G4_9LILI</name>
<gene>
    <name evidence="2" type="ORF">J5N97_001238</name>
</gene>